<dbReference type="Proteomes" id="UP001335183">
    <property type="component" value="Chromosome"/>
</dbReference>
<dbReference type="EMBL" id="CP144918">
    <property type="protein sequence ID" value="WWA47067.1"/>
    <property type="molecule type" value="Genomic_DNA"/>
</dbReference>
<organism evidence="1 2">
    <name type="scientific">Pelagerythrobacter marensis</name>
    <dbReference type="NCBI Taxonomy" id="543877"/>
    <lineage>
        <taxon>Bacteria</taxon>
        <taxon>Pseudomonadati</taxon>
        <taxon>Pseudomonadota</taxon>
        <taxon>Alphaproteobacteria</taxon>
        <taxon>Sphingomonadales</taxon>
        <taxon>Erythrobacteraceae</taxon>
        <taxon>Pelagerythrobacter</taxon>
    </lineage>
</organism>
<gene>
    <name evidence="1" type="ORF">V5F89_12485</name>
</gene>
<keyword evidence="2" id="KW-1185">Reference proteome</keyword>
<sequence length="196" mass="21020">MVLVPYPGTPRHQSVELQPIAAARVNTSALSNARQAVDMGYSWWEAAVTVAPMTIDDAREWRVFFGRLRGAVHSFRLPVTSAAQHDGSFIARANGAGGGYSLASDGWPVSTKVLLAGDFVTVGDQLMALDIDVDTDATGNATLQFHAPLRRSIADDTIIETKRPFLTAWLPEGAPALTLNSAQLQDGFSFAATEAY</sequence>
<evidence type="ECO:0000313" key="1">
    <source>
        <dbReference type="EMBL" id="WWA47067.1"/>
    </source>
</evidence>
<evidence type="ECO:0000313" key="2">
    <source>
        <dbReference type="Proteomes" id="UP001335183"/>
    </source>
</evidence>
<reference evidence="1 2" key="1">
    <citation type="submission" date="2024-02" db="EMBL/GenBank/DDBJ databases">
        <title>The whole genome sequence of five bacterial samples isolated from Abu Dhabi Sabkha-shore region.</title>
        <authorList>
            <person name="Sudalaimuthuasari N."/>
            <person name="Sarfraz B."/>
            <person name="Tuyisabe J.D."/>
            <person name="Mugisha Ntwali L.D.M."/>
            <person name="Ali A.I.A.A."/>
            <person name="Almansoori S.Z.A."/>
            <person name="Alajami H.S.A."/>
            <person name="Almeqbaali A.A.S."/>
            <person name="Kundu B."/>
            <person name="Saeed E.E."/>
            <person name="Sukumarinath V."/>
            <person name="Mishra A.K."/>
            <person name="Hazzouri K.M."/>
            <person name="Almaskari R."/>
            <person name="Sharma A.K."/>
            <person name="Amiri K.M.A."/>
        </authorList>
    </citation>
    <scope>NUCLEOTIDE SEQUENCE [LARGE SCALE GENOMIC DNA]</scope>
    <source>
        <strain evidence="2">kcgeb_sd</strain>
    </source>
</reference>
<name>A0ABZ2D412_9SPHN</name>
<protein>
    <submittedName>
        <fullName evidence="1">Uncharacterized protein</fullName>
    </submittedName>
</protein>
<accession>A0ABZ2D412</accession>
<proteinExistence type="predicted"/>
<dbReference type="RefSeq" id="WP_338445958.1">
    <property type="nucleotide sequence ID" value="NZ_CP144918.1"/>
</dbReference>